<evidence type="ECO:0000256" key="2">
    <source>
        <dbReference type="ARBA" id="ARBA00022692"/>
    </source>
</evidence>
<keyword evidence="5 7" id="KW-1133">Transmembrane helix</keyword>
<dbReference type="GO" id="GO:0016887">
    <property type="term" value="F:ATP hydrolysis activity"/>
    <property type="evidence" value="ECO:0007669"/>
    <property type="project" value="InterPro"/>
</dbReference>
<dbReference type="InterPro" id="IPR003593">
    <property type="entry name" value="AAA+_ATPase"/>
</dbReference>
<dbReference type="GO" id="GO:0005524">
    <property type="term" value="F:ATP binding"/>
    <property type="evidence" value="ECO:0007669"/>
    <property type="project" value="UniProtKB-KW"/>
</dbReference>
<sequence length="600" mass="64712">MIRTLRYLVALIWPAAPLAVSGYAVLAVLAGLAPVATAWLTKLAIDGIVERGPLDVLLALAAALVAVAVAAALVPHWTDYLRADIGRAVGLRALDRLFVAVERFTGLGRFEDPAFQDRLRLAQQACGMSGQLVGGGHGLARGALTVGGFLGSLIAVSPMMAAVVLLAAVPTLIAELLLARQRAGLAWQLGPTERRELFYAQLLGGVQAAKEIRLFGLGGWLRRRMLAERREADRARRALDRRDARIQSALAVLTALVAGGGLLWALATAWRGTASIGDVSMFVAAVAGVQTALSGLVGQYASTHQQLLLFSHYRDVVDAPPDLSAVAHPRELRELRDGIELRDVWFRYSPEHDWVLRGVTLRIPRGRSVALVGLNGAGKSTLVKLLCRFYDPERGAILWDGVDIREFAVADLRARIGAVFQDYVEYDLTARENIAVGDLSALADAGRLVRAAQLAGIHDKLQGLPAGYDTMLTRMFFGPADEGDPTTGVVLSGGQWQRLALARAFLRDRRDFLILDEPSAGLDAEAEHEVHSRVTEHRGGRTSLLISHRLAAVRDADLIAVLVDGVVAELGDHRTLMERGSHYARLFTLQAAGYQLEPAG</sequence>
<evidence type="ECO:0000259" key="9">
    <source>
        <dbReference type="PROSITE" id="PS50929"/>
    </source>
</evidence>
<evidence type="ECO:0000256" key="4">
    <source>
        <dbReference type="ARBA" id="ARBA00022840"/>
    </source>
</evidence>
<keyword evidence="2 7" id="KW-0812">Transmembrane</keyword>
<comment type="caution">
    <text evidence="10">The sequence shown here is derived from an EMBL/GenBank/DDBJ whole genome shotgun (WGS) entry which is preliminary data.</text>
</comment>
<dbReference type="InterPro" id="IPR036640">
    <property type="entry name" value="ABC1_TM_sf"/>
</dbReference>
<dbReference type="InterPro" id="IPR011527">
    <property type="entry name" value="ABC1_TM_dom"/>
</dbReference>
<dbReference type="Gene3D" id="3.40.50.300">
    <property type="entry name" value="P-loop containing nucleotide triphosphate hydrolases"/>
    <property type="match status" value="1"/>
</dbReference>
<evidence type="ECO:0000256" key="6">
    <source>
        <dbReference type="ARBA" id="ARBA00023136"/>
    </source>
</evidence>
<feature type="transmembrane region" description="Helical" evidence="7">
    <location>
        <begin position="246"/>
        <end position="267"/>
    </location>
</feature>
<dbReference type="SUPFAM" id="SSF90123">
    <property type="entry name" value="ABC transporter transmembrane region"/>
    <property type="match status" value="1"/>
</dbReference>
<dbReference type="OrthoDB" id="9806127at2"/>
<accession>A0A562IHU2</accession>
<evidence type="ECO:0000313" key="11">
    <source>
        <dbReference type="Proteomes" id="UP000319825"/>
    </source>
</evidence>
<dbReference type="SMART" id="SM00382">
    <property type="entry name" value="AAA"/>
    <property type="match status" value="1"/>
</dbReference>
<evidence type="ECO:0000256" key="7">
    <source>
        <dbReference type="SAM" id="Phobius"/>
    </source>
</evidence>
<feature type="domain" description="ABC transmembrane type-1" evidence="9">
    <location>
        <begin position="24"/>
        <end position="305"/>
    </location>
</feature>
<dbReference type="PANTHER" id="PTHR43394:SF1">
    <property type="entry name" value="ATP-BINDING CASSETTE SUB-FAMILY B MEMBER 10, MITOCHONDRIAL"/>
    <property type="match status" value="1"/>
</dbReference>
<protein>
    <submittedName>
        <fullName evidence="10">ATP-binding cassette subfamily B protein</fullName>
    </submittedName>
</protein>
<dbReference type="InterPro" id="IPR017871">
    <property type="entry name" value="ABC_transporter-like_CS"/>
</dbReference>
<keyword evidence="6 7" id="KW-0472">Membrane</keyword>
<dbReference type="Gene3D" id="1.20.1560.10">
    <property type="entry name" value="ABC transporter type 1, transmembrane domain"/>
    <property type="match status" value="1"/>
</dbReference>
<evidence type="ECO:0000256" key="3">
    <source>
        <dbReference type="ARBA" id="ARBA00022741"/>
    </source>
</evidence>
<dbReference type="InterPro" id="IPR039421">
    <property type="entry name" value="Type_1_exporter"/>
</dbReference>
<name>A0A562IHU2_MICOL</name>
<evidence type="ECO:0000313" key="10">
    <source>
        <dbReference type="EMBL" id="TWH70388.1"/>
    </source>
</evidence>
<gene>
    <name evidence="10" type="ORF">JD77_05413</name>
</gene>
<dbReference type="Proteomes" id="UP000319825">
    <property type="component" value="Unassembled WGS sequence"/>
</dbReference>
<dbReference type="Pfam" id="PF00005">
    <property type="entry name" value="ABC_tran"/>
    <property type="match status" value="1"/>
</dbReference>
<dbReference type="GO" id="GO:0015421">
    <property type="term" value="F:ABC-type oligopeptide transporter activity"/>
    <property type="evidence" value="ECO:0007669"/>
    <property type="project" value="TreeGrafter"/>
</dbReference>
<dbReference type="InterPro" id="IPR003439">
    <property type="entry name" value="ABC_transporter-like_ATP-bd"/>
</dbReference>
<proteinExistence type="predicted"/>
<organism evidence="10 11">
    <name type="scientific">Micromonospora olivasterospora</name>
    <dbReference type="NCBI Taxonomy" id="1880"/>
    <lineage>
        <taxon>Bacteria</taxon>
        <taxon>Bacillati</taxon>
        <taxon>Actinomycetota</taxon>
        <taxon>Actinomycetes</taxon>
        <taxon>Micromonosporales</taxon>
        <taxon>Micromonosporaceae</taxon>
        <taxon>Micromonospora</taxon>
    </lineage>
</organism>
<dbReference type="AlphaFoldDB" id="A0A562IHU2"/>
<feature type="transmembrane region" description="Helical" evidence="7">
    <location>
        <begin position="149"/>
        <end position="173"/>
    </location>
</feature>
<dbReference type="PROSITE" id="PS00211">
    <property type="entry name" value="ABC_TRANSPORTER_1"/>
    <property type="match status" value="1"/>
</dbReference>
<evidence type="ECO:0000256" key="5">
    <source>
        <dbReference type="ARBA" id="ARBA00022989"/>
    </source>
</evidence>
<reference evidence="10 11" key="1">
    <citation type="submission" date="2019-07" db="EMBL/GenBank/DDBJ databases">
        <title>R&amp;d 2014.</title>
        <authorList>
            <person name="Klenk H.-P."/>
        </authorList>
    </citation>
    <scope>NUCLEOTIDE SEQUENCE [LARGE SCALE GENOMIC DNA]</scope>
    <source>
        <strain evidence="10 11">DSM 43868</strain>
    </source>
</reference>
<evidence type="ECO:0000259" key="8">
    <source>
        <dbReference type="PROSITE" id="PS50893"/>
    </source>
</evidence>
<feature type="domain" description="ABC transporter" evidence="8">
    <location>
        <begin position="339"/>
        <end position="589"/>
    </location>
</feature>
<feature type="transmembrane region" description="Helical" evidence="7">
    <location>
        <begin position="279"/>
        <end position="301"/>
    </location>
</feature>
<dbReference type="PROSITE" id="PS50929">
    <property type="entry name" value="ABC_TM1F"/>
    <property type="match status" value="1"/>
</dbReference>
<keyword evidence="11" id="KW-1185">Reference proteome</keyword>
<dbReference type="SUPFAM" id="SSF52540">
    <property type="entry name" value="P-loop containing nucleoside triphosphate hydrolases"/>
    <property type="match status" value="1"/>
</dbReference>
<feature type="transmembrane region" description="Helical" evidence="7">
    <location>
        <begin position="52"/>
        <end position="74"/>
    </location>
</feature>
<dbReference type="PROSITE" id="PS50893">
    <property type="entry name" value="ABC_TRANSPORTER_2"/>
    <property type="match status" value="1"/>
</dbReference>
<dbReference type="PANTHER" id="PTHR43394">
    <property type="entry name" value="ATP-DEPENDENT PERMEASE MDL1, MITOCHONDRIAL"/>
    <property type="match status" value="1"/>
</dbReference>
<dbReference type="InterPro" id="IPR027417">
    <property type="entry name" value="P-loop_NTPase"/>
</dbReference>
<feature type="transmembrane region" description="Helical" evidence="7">
    <location>
        <begin position="20"/>
        <end position="40"/>
    </location>
</feature>
<dbReference type="EMBL" id="VLKE01000001">
    <property type="protein sequence ID" value="TWH70388.1"/>
    <property type="molecule type" value="Genomic_DNA"/>
</dbReference>
<keyword evidence="3" id="KW-0547">Nucleotide-binding</keyword>
<dbReference type="RefSeq" id="WP_145776678.1">
    <property type="nucleotide sequence ID" value="NZ_BAAATQ010000093.1"/>
</dbReference>
<evidence type="ECO:0000256" key="1">
    <source>
        <dbReference type="ARBA" id="ARBA00004651"/>
    </source>
</evidence>
<keyword evidence="4 10" id="KW-0067">ATP-binding</keyword>
<comment type="subcellular location">
    <subcellularLocation>
        <location evidence="1">Cell membrane</location>
        <topology evidence="1">Multi-pass membrane protein</topology>
    </subcellularLocation>
</comment>
<dbReference type="GO" id="GO:0005886">
    <property type="term" value="C:plasma membrane"/>
    <property type="evidence" value="ECO:0007669"/>
    <property type="project" value="UniProtKB-SubCell"/>
</dbReference>